<name>A0A8J6NRP2_9BACT</name>
<protein>
    <submittedName>
        <fullName evidence="1">ATPase P</fullName>
    </submittedName>
</protein>
<accession>A0A8J6NRP2</accession>
<organism evidence="1 2">
    <name type="scientific">Candidatus Desulfatibia profunda</name>
    <dbReference type="NCBI Taxonomy" id="2841695"/>
    <lineage>
        <taxon>Bacteria</taxon>
        <taxon>Pseudomonadati</taxon>
        <taxon>Thermodesulfobacteriota</taxon>
        <taxon>Desulfobacteria</taxon>
        <taxon>Desulfobacterales</taxon>
        <taxon>Desulfobacterales incertae sedis</taxon>
        <taxon>Candidatus Desulfatibia</taxon>
    </lineage>
</organism>
<proteinExistence type="predicted"/>
<dbReference type="Proteomes" id="UP000603434">
    <property type="component" value="Unassembled WGS sequence"/>
</dbReference>
<dbReference type="EMBL" id="JACNJH010000118">
    <property type="protein sequence ID" value="MBC8361045.1"/>
    <property type="molecule type" value="Genomic_DNA"/>
</dbReference>
<dbReference type="AlphaFoldDB" id="A0A8J6NRP2"/>
<evidence type="ECO:0000313" key="2">
    <source>
        <dbReference type="Proteomes" id="UP000603434"/>
    </source>
</evidence>
<dbReference type="InterPro" id="IPR023214">
    <property type="entry name" value="HAD_sf"/>
</dbReference>
<comment type="caution">
    <text evidence="1">The sequence shown here is derived from an EMBL/GenBank/DDBJ whole genome shotgun (WGS) entry which is preliminary data.</text>
</comment>
<dbReference type="SUPFAM" id="SSF56784">
    <property type="entry name" value="HAD-like"/>
    <property type="match status" value="1"/>
</dbReference>
<dbReference type="Gene3D" id="3.40.50.1000">
    <property type="entry name" value="HAD superfamily/HAD-like"/>
    <property type="match status" value="1"/>
</dbReference>
<reference evidence="1 2" key="1">
    <citation type="submission" date="2020-08" db="EMBL/GenBank/DDBJ databases">
        <title>Bridging the membrane lipid divide: bacteria of the FCB group superphylum have the potential to synthesize archaeal ether lipids.</title>
        <authorList>
            <person name="Villanueva L."/>
            <person name="Von Meijenfeldt F.A.B."/>
            <person name="Westbye A.B."/>
            <person name="Yadav S."/>
            <person name="Hopmans E.C."/>
            <person name="Dutilh B.E."/>
            <person name="Sinninghe Damste J.S."/>
        </authorList>
    </citation>
    <scope>NUCLEOTIDE SEQUENCE [LARGE SCALE GENOMIC DNA]</scope>
    <source>
        <strain evidence="1">NIOZ-UU30</strain>
    </source>
</reference>
<gene>
    <name evidence="1" type="ORF">H8E23_06585</name>
</gene>
<dbReference type="InterPro" id="IPR036412">
    <property type="entry name" value="HAD-like_sf"/>
</dbReference>
<evidence type="ECO:0000313" key="1">
    <source>
        <dbReference type="EMBL" id="MBC8361045.1"/>
    </source>
</evidence>
<sequence length="156" mass="16875">MIEISIPGYKLLQLKHLVLDYNGTIAFDGHLLDGLKDILKLLSDRLQIHVLTADTFGNVKSELEGLPATLSILSAGNQDFGKLHYVRELGSDTAVCIGNGRNDRLMLKDAGLGIALIQDEGACAETLLSADVVCLNILSALQLLMHPKRLVATLRS</sequence>